<keyword evidence="3" id="KW-1185">Reference proteome</keyword>
<reference evidence="2 3" key="1">
    <citation type="submission" date="2018-08" db="EMBL/GenBank/DDBJ databases">
        <title>Form III RuBisCO-mediated autotrophy in Thermodesulfobium bacteria.</title>
        <authorList>
            <person name="Toshchakov S.V."/>
            <person name="Kublanov I.V."/>
            <person name="Frolov E."/>
            <person name="Bonch-Osmolovskaya E.A."/>
            <person name="Tourova T.P."/>
            <person name="Chernych N.A."/>
            <person name="Lebedinsky A.V."/>
        </authorList>
    </citation>
    <scope>NUCLEOTIDE SEQUENCE [LARGE SCALE GENOMIC DNA]</scope>
    <source>
        <strain evidence="2 3">SR</strain>
    </source>
</reference>
<evidence type="ECO:0000313" key="2">
    <source>
        <dbReference type="EMBL" id="RDV81700.1"/>
    </source>
</evidence>
<name>A0A3D8P3W2_9THEO</name>
<dbReference type="InterPro" id="IPR013498">
    <property type="entry name" value="Topo_IA_Znf"/>
</dbReference>
<dbReference type="Gene3D" id="3.30.65.10">
    <property type="entry name" value="Bacterial Topoisomerase I, domain 1"/>
    <property type="match status" value="1"/>
</dbReference>
<protein>
    <recommendedName>
        <fullName evidence="1">DNA topoisomerase type IA zn finger domain-containing protein</fullName>
    </recommendedName>
</protein>
<accession>A0A3D8P3W2</accession>
<dbReference type="GO" id="GO:0003677">
    <property type="term" value="F:DNA binding"/>
    <property type="evidence" value="ECO:0007669"/>
    <property type="project" value="InterPro"/>
</dbReference>
<dbReference type="Proteomes" id="UP000256329">
    <property type="component" value="Unassembled WGS sequence"/>
</dbReference>
<comment type="caution">
    <text evidence="2">The sequence shown here is derived from an EMBL/GenBank/DDBJ whole genome shotgun (WGS) entry which is preliminary data.</text>
</comment>
<dbReference type="EMBL" id="QSLN01000017">
    <property type="protein sequence ID" value="RDV81700.1"/>
    <property type="molecule type" value="Genomic_DNA"/>
</dbReference>
<evidence type="ECO:0000259" key="1">
    <source>
        <dbReference type="Pfam" id="PF01396"/>
    </source>
</evidence>
<sequence length="84" mass="9584">MSYFGKELQSVDLLWRLRGGRDGLLFSCSECRKTVSLRRLAEELIAELGLQCPRCGEGKLCYRTSSPFLGCDRFPACRYTLDLQ</sequence>
<dbReference type="AlphaFoldDB" id="A0A3D8P3W2"/>
<dbReference type="OrthoDB" id="9776650at2"/>
<organism evidence="2 3">
    <name type="scientific">Ammonifex thiophilus</name>
    <dbReference type="NCBI Taxonomy" id="444093"/>
    <lineage>
        <taxon>Bacteria</taxon>
        <taxon>Bacillati</taxon>
        <taxon>Bacillota</taxon>
        <taxon>Clostridia</taxon>
        <taxon>Thermoanaerobacterales</taxon>
        <taxon>Thermoanaerobacteraceae</taxon>
        <taxon>Ammonifex</taxon>
    </lineage>
</organism>
<dbReference type="GO" id="GO:0005694">
    <property type="term" value="C:chromosome"/>
    <property type="evidence" value="ECO:0007669"/>
    <property type="project" value="InterPro"/>
</dbReference>
<evidence type="ECO:0000313" key="3">
    <source>
        <dbReference type="Proteomes" id="UP000256329"/>
    </source>
</evidence>
<feature type="domain" description="DNA topoisomerase type IA zn finger" evidence="1">
    <location>
        <begin position="51"/>
        <end position="83"/>
    </location>
</feature>
<dbReference type="GO" id="GO:0006265">
    <property type="term" value="P:DNA topological change"/>
    <property type="evidence" value="ECO:0007669"/>
    <property type="project" value="InterPro"/>
</dbReference>
<gene>
    <name evidence="2" type="ORF">DXX99_09060</name>
</gene>
<dbReference type="Pfam" id="PF01396">
    <property type="entry name" value="Zn_ribbon_Top1"/>
    <property type="match status" value="1"/>
</dbReference>
<proteinExistence type="predicted"/>
<dbReference type="GO" id="GO:0003916">
    <property type="term" value="F:DNA topoisomerase activity"/>
    <property type="evidence" value="ECO:0007669"/>
    <property type="project" value="InterPro"/>
</dbReference>